<feature type="transmembrane region" description="Helical" evidence="2">
    <location>
        <begin position="87"/>
        <end position="107"/>
    </location>
</feature>
<dbReference type="Pfam" id="PF03870">
    <property type="entry name" value="RNA_pol_Rpb8"/>
    <property type="match status" value="1"/>
</dbReference>
<proteinExistence type="predicted"/>
<evidence type="ECO:0000256" key="1">
    <source>
        <dbReference type="SAM" id="MobiDB-lite"/>
    </source>
</evidence>
<keyword evidence="2" id="KW-0812">Transmembrane</keyword>
<dbReference type="Gene3D" id="2.40.50.140">
    <property type="entry name" value="Nucleic acid-binding proteins"/>
    <property type="match status" value="1"/>
</dbReference>
<name>A0A1C7MQ09_GRIFR</name>
<accession>A0A1C7MQ09</accession>
<keyword evidence="2" id="KW-0472">Membrane</keyword>
<feature type="transmembrane region" description="Helical" evidence="2">
    <location>
        <begin position="119"/>
        <end position="138"/>
    </location>
</feature>
<feature type="transmembrane region" description="Helical" evidence="2">
    <location>
        <begin position="158"/>
        <end position="182"/>
    </location>
</feature>
<sequence length="512" mass="57130">MADPAGARSSVGAILVGSLVATFLSGIVTMQTLFYFRLYPDDTLRFKAIALVVWSLDILHTIMAIAANWDGLIMKWGDESAFDYIPWMIGATVVITAIVTFIVQCFFAYRVFTVSRRNVFITIPIAVLAFLRLVAASASTYEMIRLESYAAFVRLYGWVFTLGLSLSSALDVLVTASLCYFLKRSRTGLSSMDYIVNALTLYTIENGMLTCITTIITLICWIAMPHNLVFLAFHLTITKLYANSLLATLNARRSLRITKLSRQTMGSMPVMFTHGTFDSDRYLPRTEDVAMSPALQVNVTKSIHTDFDYVLFLNMIMNAIFLANYSSRMSPLTVLHELPFKDSAMTTTSSNIVFDDIFTINAIDKEGKNSTEVCLSTSVLDSFVSRLYAHSKNYDMDLTLDYNIELFPLQKDQSFALALASSLARGPQAAGGTTEEEEKDRDVWRPDGKGRRGLEEDYDYVMYGKVYRFDGGAAEIVTAYASFGGLLMSLTGSFRHMTSVVLGDPVYILLRK</sequence>
<evidence type="ECO:0000313" key="4">
    <source>
        <dbReference type="EMBL" id="OBZ78971.1"/>
    </source>
</evidence>
<evidence type="ECO:0000313" key="5">
    <source>
        <dbReference type="Proteomes" id="UP000092993"/>
    </source>
</evidence>
<dbReference type="SMART" id="SM00658">
    <property type="entry name" value="RPOL8c"/>
    <property type="match status" value="1"/>
</dbReference>
<feature type="region of interest" description="Disordered" evidence="1">
    <location>
        <begin position="427"/>
        <end position="448"/>
    </location>
</feature>
<dbReference type="PANTHER" id="PTHR40465:SF1">
    <property type="entry name" value="DUF6534 DOMAIN-CONTAINING PROTEIN"/>
    <property type="match status" value="1"/>
</dbReference>
<gene>
    <name evidence="4" type="primary">RPB8</name>
    <name evidence="4" type="ORF">A0H81_00687</name>
</gene>
<dbReference type="PANTHER" id="PTHR40465">
    <property type="entry name" value="CHROMOSOME 1, WHOLE GENOME SHOTGUN SEQUENCE"/>
    <property type="match status" value="1"/>
</dbReference>
<dbReference type="Proteomes" id="UP000092993">
    <property type="component" value="Unassembled WGS sequence"/>
</dbReference>
<dbReference type="GO" id="GO:0006351">
    <property type="term" value="P:DNA-templated transcription"/>
    <property type="evidence" value="ECO:0007669"/>
    <property type="project" value="InterPro"/>
</dbReference>
<evidence type="ECO:0000259" key="3">
    <source>
        <dbReference type="Pfam" id="PF20152"/>
    </source>
</evidence>
<dbReference type="InterPro" id="IPR012340">
    <property type="entry name" value="NA-bd_OB-fold"/>
</dbReference>
<dbReference type="GO" id="GO:0000428">
    <property type="term" value="C:DNA-directed RNA polymerase complex"/>
    <property type="evidence" value="ECO:0007669"/>
    <property type="project" value="UniProtKB-KW"/>
</dbReference>
<dbReference type="OrthoDB" id="20018at2759"/>
<protein>
    <submittedName>
        <fullName evidence="4">DNA-directed RNA polymerases I, II, and III subunit RPABC3</fullName>
    </submittedName>
</protein>
<dbReference type="InterPro" id="IPR045339">
    <property type="entry name" value="DUF6534"/>
</dbReference>
<comment type="caution">
    <text evidence="4">The sequence shown here is derived from an EMBL/GenBank/DDBJ whole genome shotgun (WGS) entry which is preliminary data.</text>
</comment>
<keyword evidence="2" id="KW-1133">Transmembrane helix</keyword>
<dbReference type="Pfam" id="PF20152">
    <property type="entry name" value="DUF6534"/>
    <property type="match status" value="1"/>
</dbReference>
<organism evidence="4 5">
    <name type="scientific">Grifola frondosa</name>
    <name type="common">Maitake</name>
    <name type="synonym">Polyporus frondosus</name>
    <dbReference type="NCBI Taxonomy" id="5627"/>
    <lineage>
        <taxon>Eukaryota</taxon>
        <taxon>Fungi</taxon>
        <taxon>Dikarya</taxon>
        <taxon>Basidiomycota</taxon>
        <taxon>Agaricomycotina</taxon>
        <taxon>Agaricomycetes</taxon>
        <taxon>Polyporales</taxon>
        <taxon>Grifolaceae</taxon>
        <taxon>Grifola</taxon>
    </lineage>
</organism>
<evidence type="ECO:0000256" key="2">
    <source>
        <dbReference type="SAM" id="Phobius"/>
    </source>
</evidence>
<dbReference type="SUPFAM" id="SSF50249">
    <property type="entry name" value="Nucleic acid-binding proteins"/>
    <property type="match status" value="1"/>
</dbReference>
<keyword evidence="4" id="KW-0804">Transcription</keyword>
<feature type="transmembrane region" description="Helical" evidence="2">
    <location>
        <begin position="194"/>
        <end position="224"/>
    </location>
</feature>
<keyword evidence="5" id="KW-1185">Reference proteome</keyword>
<dbReference type="InterPro" id="IPR005570">
    <property type="entry name" value="RPABC3"/>
</dbReference>
<feature type="transmembrane region" description="Helical" evidence="2">
    <location>
        <begin position="48"/>
        <end position="67"/>
    </location>
</feature>
<keyword evidence="4" id="KW-0240">DNA-directed RNA polymerase</keyword>
<dbReference type="EMBL" id="LUGG01000001">
    <property type="protein sequence ID" value="OBZ78971.1"/>
    <property type="molecule type" value="Genomic_DNA"/>
</dbReference>
<dbReference type="AlphaFoldDB" id="A0A1C7MQ09"/>
<reference evidence="4 5" key="1">
    <citation type="submission" date="2016-03" db="EMBL/GenBank/DDBJ databases">
        <title>Whole genome sequencing of Grifola frondosa 9006-11.</title>
        <authorList>
            <person name="Min B."/>
            <person name="Park H."/>
            <person name="Kim J.-G."/>
            <person name="Cho H."/>
            <person name="Oh Y.-L."/>
            <person name="Kong W.-S."/>
            <person name="Choi I.-G."/>
        </authorList>
    </citation>
    <scope>NUCLEOTIDE SEQUENCE [LARGE SCALE GENOMIC DNA]</scope>
    <source>
        <strain evidence="4 5">9006-11</strain>
    </source>
</reference>
<dbReference type="GO" id="GO:0003899">
    <property type="term" value="F:DNA-directed RNA polymerase activity"/>
    <property type="evidence" value="ECO:0007669"/>
    <property type="project" value="InterPro"/>
</dbReference>
<feature type="transmembrane region" description="Helical" evidence="2">
    <location>
        <begin position="12"/>
        <end position="36"/>
    </location>
</feature>
<feature type="domain" description="DUF6534" evidence="3">
    <location>
        <begin position="168"/>
        <end position="254"/>
    </location>
</feature>
<dbReference type="STRING" id="5627.A0A1C7MQ09"/>